<evidence type="ECO:0000313" key="2">
    <source>
        <dbReference type="Proteomes" id="UP000095657"/>
    </source>
</evidence>
<accession>A0A174GSP5</accession>
<dbReference type="Proteomes" id="UP000095657">
    <property type="component" value="Unassembled WGS sequence"/>
</dbReference>
<evidence type="ECO:0000313" key="1">
    <source>
        <dbReference type="EMBL" id="CUO65604.1"/>
    </source>
</evidence>
<dbReference type="RefSeq" id="WP_055170034.1">
    <property type="nucleotide sequence ID" value="NZ_CP081920.1"/>
</dbReference>
<sequence length="278" mass="32777">MKNLLNVLFILLFISSCSDTDNSAFPEINDEEENNTEKIIPLKLEIEDTRKNIFDYAVFGLFPNDYFIMFSLFDIYDSITWKVSNLDGSLKIFKHTEGSANFIRQWSHSFYSPGKYKAYVSGYKNKEVISSDTVEIEITNTKDFLCYNWKDIKGSIGHATGYEDVLNDYEFITYEDMHQGIPSVSVYLRDKEKNDRPAFLIRSKKILTDYINSLYNTTPVYDETDDILLKKREELFVYKEENTYPLCIWITPKSRIVLIKNERFNEYQLYAEPNYDIQ</sequence>
<proteinExistence type="predicted"/>
<dbReference type="AlphaFoldDB" id="A0A174GSP5"/>
<gene>
    <name evidence="1" type="ORF">ERS852494_00433</name>
</gene>
<name>A0A174GSP5_9BACE</name>
<dbReference type="PROSITE" id="PS51257">
    <property type="entry name" value="PROKAR_LIPOPROTEIN"/>
    <property type="match status" value="1"/>
</dbReference>
<organism evidence="1 2">
    <name type="scientific">Bacteroides caccae</name>
    <dbReference type="NCBI Taxonomy" id="47678"/>
    <lineage>
        <taxon>Bacteria</taxon>
        <taxon>Pseudomonadati</taxon>
        <taxon>Bacteroidota</taxon>
        <taxon>Bacteroidia</taxon>
        <taxon>Bacteroidales</taxon>
        <taxon>Bacteroidaceae</taxon>
        <taxon>Bacteroides</taxon>
    </lineage>
</organism>
<reference evidence="1 2" key="1">
    <citation type="submission" date="2015-09" db="EMBL/GenBank/DDBJ databases">
        <authorList>
            <consortium name="Pathogen Informatics"/>
        </authorList>
    </citation>
    <scope>NUCLEOTIDE SEQUENCE [LARGE SCALE GENOMIC DNA]</scope>
    <source>
        <strain evidence="1 2">2789STDY5834880</strain>
    </source>
</reference>
<protein>
    <submittedName>
        <fullName evidence="1">Uncharacterized protein</fullName>
    </submittedName>
</protein>
<dbReference type="EMBL" id="CZAI01000001">
    <property type="protein sequence ID" value="CUO65604.1"/>
    <property type="molecule type" value="Genomic_DNA"/>
</dbReference>